<evidence type="ECO:0000313" key="3">
    <source>
        <dbReference type="Proteomes" id="UP000219452"/>
    </source>
</evidence>
<name>A0A286G246_9BACT</name>
<feature type="chain" id="PRO_5012854935" description="Outer membrane protein beta-barrel domain-containing protein" evidence="1">
    <location>
        <begin position="19"/>
        <end position="233"/>
    </location>
</feature>
<organism evidence="2 3">
    <name type="scientific">Spirosoma fluviale</name>
    <dbReference type="NCBI Taxonomy" id="1597977"/>
    <lineage>
        <taxon>Bacteria</taxon>
        <taxon>Pseudomonadati</taxon>
        <taxon>Bacteroidota</taxon>
        <taxon>Cytophagia</taxon>
        <taxon>Cytophagales</taxon>
        <taxon>Cytophagaceae</taxon>
        <taxon>Spirosoma</taxon>
    </lineage>
</organism>
<feature type="signal peptide" evidence="1">
    <location>
        <begin position="1"/>
        <end position="18"/>
    </location>
</feature>
<dbReference type="EMBL" id="OCNH01000002">
    <property type="protein sequence ID" value="SOD89316.1"/>
    <property type="molecule type" value="Genomic_DNA"/>
</dbReference>
<evidence type="ECO:0000313" key="2">
    <source>
        <dbReference type="EMBL" id="SOD89316.1"/>
    </source>
</evidence>
<evidence type="ECO:0000256" key="1">
    <source>
        <dbReference type="SAM" id="SignalP"/>
    </source>
</evidence>
<protein>
    <recommendedName>
        <fullName evidence="4">Outer membrane protein beta-barrel domain-containing protein</fullName>
    </recommendedName>
</protein>
<dbReference type="RefSeq" id="WP_097126620.1">
    <property type="nucleotide sequence ID" value="NZ_OCNH01000002.1"/>
</dbReference>
<dbReference type="AlphaFoldDB" id="A0A286G246"/>
<accession>A0A286G246</accession>
<proteinExistence type="predicted"/>
<evidence type="ECO:0008006" key="4">
    <source>
        <dbReference type="Google" id="ProtNLM"/>
    </source>
</evidence>
<dbReference type="Proteomes" id="UP000219452">
    <property type="component" value="Unassembled WGS sequence"/>
</dbReference>
<gene>
    <name evidence="2" type="ORF">SAMN06269250_3023</name>
</gene>
<dbReference type="OrthoDB" id="597504at2"/>
<dbReference type="Gene3D" id="2.40.160.170">
    <property type="match status" value="1"/>
</dbReference>
<keyword evidence="3" id="KW-1185">Reference proteome</keyword>
<reference evidence="3" key="1">
    <citation type="submission" date="2017-09" db="EMBL/GenBank/DDBJ databases">
        <authorList>
            <person name="Varghese N."/>
            <person name="Submissions S."/>
        </authorList>
    </citation>
    <scope>NUCLEOTIDE SEQUENCE [LARGE SCALE GENOMIC DNA]</scope>
    <source>
        <strain evidence="3">DSM 29961</strain>
    </source>
</reference>
<sequence length="233" mass="25571">MKHLLYLFMLALPVVATAQKDSLAGAVQATRPLPLYRPGFALMLSAGSTGGGVAVGYSVSRSVAVRVGANLFNYDGTLKSGKDTDDIQIGFDYTVKLKNADLMVDLYPFKRSGFRLTGGAYYNINTVTFFGKPTKDVKFNDTVFTIDEVGTLDGKANFNKVAPYVGLGFGNPYTRKRLKFMVDIGFFYQQSPLVTFRTTGMLEPSSDQGSVIQKNLEPLKYYPVVNLGLSYKL</sequence>
<keyword evidence="1" id="KW-0732">Signal</keyword>